<dbReference type="Pfam" id="PF04237">
    <property type="entry name" value="YjbR"/>
    <property type="match status" value="1"/>
</dbReference>
<evidence type="ECO:0008006" key="3">
    <source>
        <dbReference type="Google" id="ProtNLM"/>
    </source>
</evidence>
<feature type="region of interest" description="Disordered" evidence="1">
    <location>
        <begin position="129"/>
        <end position="151"/>
    </location>
</feature>
<accession>A0AAU7ATH9</accession>
<reference evidence="2" key="1">
    <citation type="submission" date="2022-12" db="EMBL/GenBank/DDBJ databases">
        <title>Paraconexibacter alkalitolerans sp. nov. and Baekduia alba sp. nov., isolated from soil and emended description of the genera Paraconexibacter (Chun et al., 2020) and Baekduia (An et al., 2020).</title>
        <authorList>
            <person name="Vieira S."/>
            <person name="Huber K.J."/>
            <person name="Geppert A."/>
            <person name="Wolf J."/>
            <person name="Neumann-Schaal M."/>
            <person name="Muesken M."/>
            <person name="Overmann J."/>
        </authorList>
    </citation>
    <scope>NUCLEOTIDE SEQUENCE</scope>
    <source>
        <strain evidence="2">AEG42_29</strain>
    </source>
</reference>
<proteinExistence type="predicted"/>
<dbReference type="InterPro" id="IPR058532">
    <property type="entry name" value="YjbR/MT2646/Rv2570-like"/>
</dbReference>
<feature type="compositionally biased region" description="Pro residues" evidence="1">
    <location>
        <begin position="136"/>
        <end position="151"/>
    </location>
</feature>
<dbReference type="EMBL" id="CP114014">
    <property type="protein sequence ID" value="XAY04908.1"/>
    <property type="molecule type" value="Genomic_DNA"/>
</dbReference>
<dbReference type="AlphaFoldDB" id="A0AAU7ATH9"/>
<gene>
    <name evidence="2" type="ORF">DSM112329_01746</name>
</gene>
<organism evidence="2">
    <name type="scientific">Paraconexibacter sp. AEG42_29</name>
    <dbReference type="NCBI Taxonomy" id="2997339"/>
    <lineage>
        <taxon>Bacteria</taxon>
        <taxon>Bacillati</taxon>
        <taxon>Actinomycetota</taxon>
        <taxon>Thermoleophilia</taxon>
        <taxon>Solirubrobacterales</taxon>
        <taxon>Paraconexibacteraceae</taxon>
        <taxon>Paraconexibacter</taxon>
    </lineage>
</organism>
<protein>
    <recommendedName>
        <fullName evidence="3">MmcQ/YjbR family DNA-binding protein</fullName>
    </recommendedName>
</protein>
<dbReference type="RefSeq" id="WP_354701433.1">
    <property type="nucleotide sequence ID" value="NZ_CP114014.1"/>
</dbReference>
<sequence length="151" mass="16235">MTPETAPEVPPAVVARLRAICLALPEAHEQPAWVGTRWRIRTRTFAHVLPVDEGRPPVFARAAGTDGRADLLTFRAAGQELEVLRAIGHPFFAPPWPADSVGLILGDGTDWTEVAELLTESYRALAPKRLAESVDGPPPVRPPPPAAPSDS</sequence>
<dbReference type="InterPro" id="IPR038056">
    <property type="entry name" value="YjbR-like_sf"/>
</dbReference>
<dbReference type="SUPFAM" id="SSF142906">
    <property type="entry name" value="YjbR-like"/>
    <property type="match status" value="1"/>
</dbReference>
<evidence type="ECO:0000313" key="2">
    <source>
        <dbReference type="EMBL" id="XAY04908.1"/>
    </source>
</evidence>
<dbReference type="KEGG" id="parq:DSM112329_01746"/>
<name>A0AAU7ATH9_9ACTN</name>
<evidence type="ECO:0000256" key="1">
    <source>
        <dbReference type="SAM" id="MobiDB-lite"/>
    </source>
</evidence>
<dbReference type="Gene3D" id="3.90.1150.30">
    <property type="match status" value="1"/>
</dbReference>